<accession>X1VYI8</accession>
<name>X1VYI8_9ZZZZ</name>
<evidence type="ECO:0000313" key="1">
    <source>
        <dbReference type="EMBL" id="GAJ24601.1"/>
    </source>
</evidence>
<protein>
    <submittedName>
        <fullName evidence="1">Uncharacterized protein</fullName>
    </submittedName>
</protein>
<sequence length="68" mass="8147">MKKMKLIHEMYNWWKKMGYNKIFSDSEMEVDNEPMLGFPDKIDYALLAMFYAYPDMCSSIAQLLKVRP</sequence>
<gene>
    <name evidence="1" type="ORF">S12H4_59387</name>
</gene>
<reference evidence="1" key="1">
    <citation type="journal article" date="2014" name="Front. Microbiol.">
        <title>High frequency of phylogenetically diverse reductive dehalogenase-homologous genes in deep subseafloor sedimentary metagenomes.</title>
        <authorList>
            <person name="Kawai M."/>
            <person name="Futagami T."/>
            <person name="Toyoda A."/>
            <person name="Takaki Y."/>
            <person name="Nishi S."/>
            <person name="Hori S."/>
            <person name="Arai W."/>
            <person name="Tsubouchi T."/>
            <person name="Morono Y."/>
            <person name="Uchiyama I."/>
            <person name="Ito T."/>
            <person name="Fujiyama A."/>
            <person name="Inagaki F."/>
            <person name="Takami H."/>
        </authorList>
    </citation>
    <scope>NUCLEOTIDE SEQUENCE</scope>
    <source>
        <strain evidence="1">Expedition CK06-06</strain>
    </source>
</reference>
<dbReference type="AlphaFoldDB" id="X1VYI8"/>
<comment type="caution">
    <text evidence="1">The sequence shown here is derived from an EMBL/GenBank/DDBJ whole genome shotgun (WGS) entry which is preliminary data.</text>
</comment>
<proteinExistence type="predicted"/>
<feature type="non-terminal residue" evidence="1">
    <location>
        <position position="68"/>
    </location>
</feature>
<organism evidence="1">
    <name type="scientific">marine sediment metagenome</name>
    <dbReference type="NCBI Taxonomy" id="412755"/>
    <lineage>
        <taxon>unclassified sequences</taxon>
        <taxon>metagenomes</taxon>
        <taxon>ecological metagenomes</taxon>
    </lineage>
</organism>
<dbReference type="EMBL" id="BARW01038792">
    <property type="protein sequence ID" value="GAJ24601.1"/>
    <property type="molecule type" value="Genomic_DNA"/>
</dbReference>